<evidence type="ECO:0000313" key="1">
    <source>
        <dbReference type="EMBL" id="AQK76081.1"/>
    </source>
</evidence>
<dbReference type="EMBL" id="CM000781">
    <property type="protein sequence ID" value="AQK76083.1"/>
    <property type="molecule type" value="Genomic_DNA"/>
</dbReference>
<organism evidence="1">
    <name type="scientific">Zea mays</name>
    <name type="common">Maize</name>
    <dbReference type="NCBI Taxonomy" id="4577"/>
    <lineage>
        <taxon>Eukaryota</taxon>
        <taxon>Viridiplantae</taxon>
        <taxon>Streptophyta</taxon>
        <taxon>Embryophyta</taxon>
        <taxon>Tracheophyta</taxon>
        <taxon>Spermatophyta</taxon>
        <taxon>Magnoliopsida</taxon>
        <taxon>Liliopsida</taxon>
        <taxon>Poales</taxon>
        <taxon>Poaceae</taxon>
        <taxon>PACMAD clade</taxon>
        <taxon>Panicoideae</taxon>
        <taxon>Andropogonodae</taxon>
        <taxon>Andropogoneae</taxon>
        <taxon>Tripsacinae</taxon>
        <taxon>Zea</taxon>
    </lineage>
</organism>
<proteinExistence type="predicted"/>
<accession>A0A1D6HP82</accession>
<dbReference type="AlphaFoldDB" id="A0A1D6HP82"/>
<gene>
    <name evidence="1" type="ORF">ZEAMMB73_Zm00001d018465</name>
</gene>
<reference evidence="1" key="1">
    <citation type="submission" date="2015-12" db="EMBL/GenBank/DDBJ databases">
        <title>Update maize B73 reference genome by single molecule sequencing technologies.</title>
        <authorList>
            <consortium name="Maize Genome Sequencing Project"/>
            <person name="Ware D."/>
        </authorList>
    </citation>
    <scope>NUCLEOTIDE SEQUENCE</scope>
    <source>
        <tissue evidence="1">Seedling</tissue>
    </source>
</reference>
<dbReference type="EMBL" id="CM000781">
    <property type="protein sequence ID" value="AQK76081.1"/>
    <property type="molecule type" value="Genomic_DNA"/>
</dbReference>
<protein>
    <submittedName>
        <fullName evidence="1">Uncharacterized protein</fullName>
    </submittedName>
</protein>
<sequence>MSSLCHFLLLDICEFLQQIGCK</sequence>
<name>A0A1D6HP82_MAIZE</name>